<gene>
    <name evidence="1" type="ORF">SAMN06296429_10493</name>
</gene>
<protein>
    <recommendedName>
        <fullName evidence="3">EspG family protein</fullName>
    </recommendedName>
</protein>
<organism evidence="1 2">
    <name type="scientific">Janibacter indicus</name>
    <dbReference type="NCBI Taxonomy" id="857417"/>
    <lineage>
        <taxon>Bacteria</taxon>
        <taxon>Bacillati</taxon>
        <taxon>Actinomycetota</taxon>
        <taxon>Actinomycetes</taxon>
        <taxon>Micrococcales</taxon>
        <taxon>Intrasporangiaceae</taxon>
        <taxon>Janibacter</taxon>
    </lineage>
</organism>
<evidence type="ECO:0000313" key="1">
    <source>
        <dbReference type="EMBL" id="SMC49707.1"/>
    </source>
</evidence>
<dbReference type="AlphaFoldDB" id="A0A1W1ZMW6"/>
<name>A0A1W1ZMW6_9MICO</name>
<proteinExistence type="predicted"/>
<dbReference type="RefSeq" id="WP_084450231.1">
    <property type="nucleotide sequence ID" value="NZ_CBDRLL010000002.1"/>
</dbReference>
<sequence>MTQPADTTIDLADGAEAVRLVVDDYRTSGDDVLNLGMLTDEELFAYTRDLEEAAPFGLWFGRLEEVEQQAAALGAVRARAVRGEIGADLGLAEVPVEIAEDGTGTVSLETPVVAGITLRRNAIQLSLRVMGAIGETWYLLRHVEDDIWLRETVTTQGFHLLALVRLGAEERAVYMSRLQLPDGARERTAPAVSASFTEQELSDAAGTGGLNFLQDTYVIGNLTTLSRESGEPRARMINVLHDGSLVAGDVGGGRVTYRGTTVADLESDWDEWVATVAQTDDDGS</sequence>
<evidence type="ECO:0008006" key="3">
    <source>
        <dbReference type="Google" id="ProtNLM"/>
    </source>
</evidence>
<dbReference type="Proteomes" id="UP000192634">
    <property type="component" value="Unassembled WGS sequence"/>
</dbReference>
<evidence type="ECO:0000313" key="2">
    <source>
        <dbReference type="Proteomes" id="UP000192634"/>
    </source>
</evidence>
<dbReference type="OrthoDB" id="4869576at2"/>
<reference evidence="1 2" key="1">
    <citation type="submission" date="2017-04" db="EMBL/GenBank/DDBJ databases">
        <authorList>
            <person name="Afonso C.L."/>
            <person name="Miller P.J."/>
            <person name="Scott M.A."/>
            <person name="Spackman E."/>
            <person name="Goraichik I."/>
            <person name="Dimitrov K.M."/>
            <person name="Suarez D.L."/>
            <person name="Swayne D.E."/>
        </authorList>
    </citation>
    <scope>NUCLEOTIDE SEQUENCE [LARGE SCALE GENOMIC DNA]</scope>
    <source>
        <strain evidence="1 2">CGMCC 1.12511</strain>
    </source>
</reference>
<dbReference type="EMBL" id="FWXN01000004">
    <property type="protein sequence ID" value="SMC49707.1"/>
    <property type="molecule type" value="Genomic_DNA"/>
</dbReference>
<accession>A0A1W1ZMW6</accession>